<evidence type="ECO:0000313" key="3">
    <source>
        <dbReference type="Proteomes" id="UP000572754"/>
    </source>
</evidence>
<evidence type="ECO:0000256" key="1">
    <source>
        <dbReference type="SAM" id="SignalP"/>
    </source>
</evidence>
<gene>
    <name evidence="2" type="ORF">FCIRC_4274</name>
</gene>
<dbReference type="EMBL" id="JAAQPE010000138">
    <property type="protein sequence ID" value="KAF5683766.1"/>
    <property type="molecule type" value="Genomic_DNA"/>
</dbReference>
<organism evidence="2 3">
    <name type="scientific">Fusarium circinatum</name>
    <name type="common">Pitch canker fungus</name>
    <name type="synonym">Gibberella circinata</name>
    <dbReference type="NCBI Taxonomy" id="48490"/>
    <lineage>
        <taxon>Eukaryota</taxon>
        <taxon>Fungi</taxon>
        <taxon>Dikarya</taxon>
        <taxon>Ascomycota</taxon>
        <taxon>Pezizomycotina</taxon>
        <taxon>Sordariomycetes</taxon>
        <taxon>Hypocreomycetidae</taxon>
        <taxon>Hypocreales</taxon>
        <taxon>Nectriaceae</taxon>
        <taxon>Fusarium</taxon>
        <taxon>Fusarium fujikuroi species complex</taxon>
    </lineage>
</organism>
<evidence type="ECO:0008006" key="4">
    <source>
        <dbReference type="Google" id="ProtNLM"/>
    </source>
</evidence>
<feature type="chain" id="PRO_5034868240" description="Extracellular membrane protein CFEM domain-containing protein" evidence="1">
    <location>
        <begin position="17"/>
        <end position="107"/>
    </location>
</feature>
<name>A0A8H5U7Z5_FUSCI</name>
<reference evidence="3" key="1">
    <citation type="journal article" date="2020" name="BMC Genomics">
        <title>Correction to: Identification and distribution of gene clusters required for synthesis of sphingolipid metabolism inhibitors in diverse species of the filamentous fungus Fusarium.</title>
        <authorList>
            <person name="Kim H.S."/>
            <person name="Lohmar J.M."/>
            <person name="Busman M."/>
            <person name="Brown D.W."/>
            <person name="Naumann T.A."/>
            <person name="Divon H.H."/>
            <person name="Lysoe E."/>
            <person name="Uhlig S."/>
            <person name="Proctor R.H."/>
        </authorList>
    </citation>
    <scope>NUCLEOTIDE SEQUENCE [LARGE SCALE GENOMIC DNA]</scope>
    <source>
        <strain evidence="3">NRRL 25331</strain>
    </source>
</reference>
<accession>A0A8H5U7Z5</accession>
<comment type="caution">
    <text evidence="2">The sequence shown here is derived from an EMBL/GenBank/DDBJ whole genome shotgun (WGS) entry which is preliminary data.</text>
</comment>
<proteinExistence type="predicted"/>
<keyword evidence="1" id="KW-0732">Signal</keyword>
<sequence>MKPAAILLALASTVAAGLPRYAKCTDPSQCNSDYCAPMSNADCDKVVNCRVDCKPTMKAGLAVIVLINTQLRVRMTGSAIPTIAKEENAMTAVILATWPEAEPRTSL</sequence>
<keyword evidence="3" id="KW-1185">Reference proteome</keyword>
<reference evidence="2 3" key="2">
    <citation type="submission" date="2020-05" db="EMBL/GenBank/DDBJ databases">
        <title>Identification and distribution of gene clusters putatively required for synthesis of sphingolipid metabolism inhibitors in phylogenetically diverse species of the filamentous fungus Fusarium.</title>
        <authorList>
            <person name="Kim H.-S."/>
            <person name="Busman M."/>
            <person name="Brown D.W."/>
            <person name="Divon H."/>
            <person name="Uhlig S."/>
            <person name="Proctor R.H."/>
        </authorList>
    </citation>
    <scope>NUCLEOTIDE SEQUENCE [LARGE SCALE GENOMIC DNA]</scope>
    <source>
        <strain evidence="2 3">NRRL 25331</strain>
    </source>
</reference>
<evidence type="ECO:0000313" key="2">
    <source>
        <dbReference type="EMBL" id="KAF5683766.1"/>
    </source>
</evidence>
<feature type="signal peptide" evidence="1">
    <location>
        <begin position="1"/>
        <end position="16"/>
    </location>
</feature>
<dbReference type="Proteomes" id="UP000572754">
    <property type="component" value="Unassembled WGS sequence"/>
</dbReference>
<protein>
    <recommendedName>
        <fullName evidence="4">Extracellular membrane protein CFEM domain-containing protein</fullName>
    </recommendedName>
</protein>
<dbReference type="AlphaFoldDB" id="A0A8H5U7Z5"/>